<dbReference type="EMBL" id="CAADIJ010000018">
    <property type="protein sequence ID" value="VFR72852.1"/>
    <property type="molecule type" value="Genomic_DNA"/>
</dbReference>
<organism evidence="2">
    <name type="scientific">plant metagenome</name>
    <dbReference type="NCBI Taxonomy" id="1297885"/>
    <lineage>
        <taxon>unclassified sequences</taxon>
        <taxon>metagenomes</taxon>
        <taxon>organismal metagenomes</taxon>
    </lineage>
</organism>
<dbReference type="AlphaFoldDB" id="A0A484PLL4"/>
<dbReference type="EMBL" id="CAADHZ010000015">
    <property type="protein sequence ID" value="VFR25402.1"/>
    <property type="molecule type" value="Genomic_DNA"/>
</dbReference>
<name>A0A484PLL4_9ZZZZ</name>
<evidence type="ECO:0000313" key="4">
    <source>
        <dbReference type="EMBL" id="VFR72852.1"/>
    </source>
</evidence>
<evidence type="ECO:0000313" key="3">
    <source>
        <dbReference type="EMBL" id="VFR40086.1"/>
    </source>
</evidence>
<dbReference type="EMBL" id="CAADIC010000026">
    <property type="protein sequence ID" value="VFR40086.1"/>
    <property type="molecule type" value="Genomic_DNA"/>
</dbReference>
<proteinExistence type="predicted"/>
<sequence>MRGLFILILLVNLAFFALGRGWLGIPPAETGRKPDQAARQMQPDAIIVLPPSAR</sequence>
<dbReference type="EMBL" id="CAADIB010000006">
    <property type="protein sequence ID" value="VFR26596.1"/>
    <property type="molecule type" value="Genomic_DNA"/>
</dbReference>
<evidence type="ECO:0000313" key="5">
    <source>
        <dbReference type="EMBL" id="VFR78672.1"/>
    </source>
</evidence>
<protein>
    <submittedName>
        <fullName evidence="2">Uncharacterized protein</fullName>
    </submittedName>
</protein>
<evidence type="ECO:0000313" key="2">
    <source>
        <dbReference type="EMBL" id="VFR26596.1"/>
    </source>
</evidence>
<evidence type="ECO:0000313" key="1">
    <source>
        <dbReference type="EMBL" id="VFR25402.1"/>
    </source>
</evidence>
<dbReference type="EMBL" id="CAADIL010000026">
    <property type="protein sequence ID" value="VFR78672.1"/>
    <property type="molecule type" value="Genomic_DNA"/>
</dbReference>
<accession>A0A484PLL4</accession>
<gene>
    <name evidence="3" type="ORF">ANDA3_0035</name>
    <name evidence="1" type="ORF">ANDO1_4396</name>
    <name evidence="2" type="ORF">ANDO2_4302</name>
    <name evidence="5" type="ORF">DAR2_4491</name>
    <name evidence="4" type="ORF">DAR3_4352</name>
</gene>
<reference evidence="2" key="1">
    <citation type="submission" date="2019-03" db="EMBL/GenBank/DDBJ databases">
        <authorList>
            <person name="Danneels B."/>
        </authorList>
    </citation>
    <scope>NUCLEOTIDE SEQUENCE</scope>
</reference>